<evidence type="ECO:0000313" key="1">
    <source>
        <dbReference type="EMBL" id="UWP96189.1"/>
    </source>
</evidence>
<dbReference type="RefSeq" id="WP_259806439.1">
    <property type="nucleotide sequence ID" value="NZ_CP080776.1"/>
</dbReference>
<accession>A0A9Q9H9S7</accession>
<evidence type="ECO:0000313" key="2">
    <source>
        <dbReference type="Proteomes" id="UP001057991"/>
    </source>
</evidence>
<name>A0A9Q9H9S7_9RHOB</name>
<protein>
    <submittedName>
        <fullName evidence="1">Uncharacterized protein</fullName>
    </submittedName>
</protein>
<dbReference type="AlphaFoldDB" id="A0A9Q9H9S7"/>
<dbReference type="Proteomes" id="UP001057991">
    <property type="component" value="Chromosome"/>
</dbReference>
<reference evidence="1" key="1">
    <citation type="submission" date="2021-08" db="EMBL/GenBank/DDBJ databases">
        <authorList>
            <person name="Nwanade C."/>
            <person name="Wang M."/>
            <person name="Masoudi A."/>
            <person name="Yu Z."/>
            <person name="Liu J."/>
        </authorList>
    </citation>
    <scope>NUCLEOTIDE SEQUENCE</scope>
    <source>
        <strain evidence="1">S056</strain>
    </source>
</reference>
<dbReference type="EMBL" id="CP080776">
    <property type="protein sequence ID" value="UWP96189.1"/>
    <property type="molecule type" value="Genomic_DNA"/>
</dbReference>
<proteinExistence type="predicted"/>
<organism evidence="1 2">
    <name type="scientific">Aliiroseovarius crassostreae</name>
    <dbReference type="NCBI Taxonomy" id="154981"/>
    <lineage>
        <taxon>Bacteria</taxon>
        <taxon>Pseudomonadati</taxon>
        <taxon>Pseudomonadota</taxon>
        <taxon>Alphaproteobacteria</taxon>
        <taxon>Rhodobacterales</taxon>
        <taxon>Paracoccaceae</taxon>
        <taxon>Aliiroseovarius</taxon>
    </lineage>
</organism>
<sequence length="109" mass="11748">MLSTLLSLMVLIGVVTLTQSLALANTKVIKRLTAAHQEALARDAARALTRPAVAEAMVRFEEAAAARFFDTPHLVEFAGEQVEVVVSVVEESASGQPVFVRISIFIPSR</sequence>
<gene>
    <name evidence="1" type="ORF">K3X48_04155</name>
</gene>